<keyword evidence="12" id="KW-1185">Reference proteome</keyword>
<dbReference type="PANTHER" id="PTHR21342:SF1">
    <property type="entry name" value="PHOSPHOPANTETHEINE ADENYLYLTRANSFERASE"/>
    <property type="match status" value="1"/>
</dbReference>
<feature type="binding site" evidence="9">
    <location>
        <position position="101"/>
    </location>
    <ligand>
        <name>ATP</name>
        <dbReference type="ChEBI" id="CHEBI:30616"/>
    </ligand>
</feature>
<comment type="similarity">
    <text evidence="9">Belongs to the bacterial CoaD family.</text>
</comment>
<comment type="subunit">
    <text evidence="9">Homohexamer.</text>
</comment>
<evidence type="ECO:0000256" key="8">
    <source>
        <dbReference type="ARBA" id="ARBA00029346"/>
    </source>
</evidence>
<dbReference type="Gene3D" id="3.40.50.620">
    <property type="entry name" value="HUPs"/>
    <property type="match status" value="1"/>
</dbReference>
<dbReference type="UniPathway" id="UPA00241">
    <property type="reaction ID" value="UER00355"/>
</dbReference>
<dbReference type="KEGG" id="sfer:NCTC12278_00483"/>
<evidence type="ECO:0000256" key="7">
    <source>
        <dbReference type="ARBA" id="ARBA00022993"/>
    </source>
</evidence>
<evidence type="ECO:0000256" key="5">
    <source>
        <dbReference type="ARBA" id="ARBA00022840"/>
    </source>
</evidence>
<dbReference type="CDD" id="cd02163">
    <property type="entry name" value="PPAT"/>
    <property type="match status" value="1"/>
</dbReference>
<dbReference type="InterPro" id="IPR004821">
    <property type="entry name" value="Cyt_trans-like"/>
</dbReference>
<dbReference type="InterPro" id="IPR014729">
    <property type="entry name" value="Rossmann-like_a/b/a_fold"/>
</dbReference>
<evidence type="ECO:0000256" key="9">
    <source>
        <dbReference type="HAMAP-Rule" id="MF_00151"/>
    </source>
</evidence>
<dbReference type="InterPro" id="IPR001980">
    <property type="entry name" value="PPAT"/>
</dbReference>
<feature type="binding site" evidence="9">
    <location>
        <position position="43"/>
    </location>
    <ligand>
        <name>substrate</name>
    </ligand>
</feature>
<evidence type="ECO:0000256" key="1">
    <source>
        <dbReference type="ARBA" id="ARBA00022490"/>
    </source>
</evidence>
<reference evidence="11 12" key="1">
    <citation type="submission" date="2018-06" db="EMBL/GenBank/DDBJ databases">
        <authorList>
            <consortium name="Pathogen Informatics"/>
            <person name="Doyle S."/>
        </authorList>
    </citation>
    <scope>NUCLEOTIDE SEQUENCE [LARGE SCALE GENOMIC DNA]</scope>
    <source>
        <strain evidence="11 12">NCTC12278</strain>
    </source>
</reference>
<gene>
    <name evidence="9 11" type="primary">coaD</name>
    <name evidence="11" type="ORF">NCTC12278_00483</name>
</gene>
<dbReference type="AlphaFoldDB" id="A0A2X3XYU7"/>
<proteinExistence type="inferred from homology"/>
<feature type="binding site" evidence="9">
    <location>
        <position position="90"/>
    </location>
    <ligand>
        <name>substrate</name>
    </ligand>
</feature>
<comment type="pathway">
    <text evidence="9">Cofactor biosynthesis; coenzyme A biosynthesis; CoA from (R)-pantothenate: step 4/5.</text>
</comment>
<dbReference type="NCBIfam" id="TIGR00125">
    <property type="entry name" value="cyt_tran_rel"/>
    <property type="match status" value="1"/>
</dbReference>
<accession>A0A2X3XYU7</accession>
<dbReference type="GO" id="GO:0005737">
    <property type="term" value="C:cytoplasm"/>
    <property type="evidence" value="ECO:0007669"/>
    <property type="project" value="UniProtKB-SubCell"/>
</dbReference>
<evidence type="ECO:0000256" key="3">
    <source>
        <dbReference type="ARBA" id="ARBA00022695"/>
    </source>
</evidence>
<dbReference type="SUPFAM" id="SSF52374">
    <property type="entry name" value="Nucleotidylyl transferase"/>
    <property type="match status" value="1"/>
</dbReference>
<dbReference type="OrthoDB" id="9806661at2"/>
<evidence type="ECO:0000313" key="11">
    <source>
        <dbReference type="EMBL" id="SQF39622.1"/>
    </source>
</evidence>
<comment type="function">
    <text evidence="9">Reversibly transfers an adenylyl group from ATP to 4'-phosphopantetheine, yielding dephospho-CoA (dPCoA) and pyrophosphate.</text>
</comment>
<dbReference type="Pfam" id="PF01467">
    <property type="entry name" value="CTP_transf_like"/>
    <property type="match status" value="1"/>
</dbReference>
<keyword evidence="6 9" id="KW-0460">Magnesium</keyword>
<dbReference type="NCBIfam" id="TIGR01510">
    <property type="entry name" value="coaD_prev_kdtB"/>
    <property type="match status" value="1"/>
</dbReference>
<dbReference type="PRINTS" id="PR01020">
    <property type="entry name" value="LPSBIOSNTHSS"/>
</dbReference>
<feature type="binding site" evidence="9">
    <location>
        <begin position="126"/>
        <end position="132"/>
    </location>
    <ligand>
        <name>ATP</name>
        <dbReference type="ChEBI" id="CHEBI:30616"/>
    </ligand>
</feature>
<dbReference type="HAMAP" id="MF_00151">
    <property type="entry name" value="PPAT_bact"/>
    <property type="match status" value="1"/>
</dbReference>
<protein>
    <recommendedName>
        <fullName evidence="9">Phosphopantetheine adenylyltransferase</fullName>
        <ecNumber evidence="9">2.7.7.3</ecNumber>
    </recommendedName>
    <alternativeName>
        <fullName evidence="9">Dephospho-CoA pyrophosphorylase</fullName>
    </alternativeName>
    <alternativeName>
        <fullName evidence="9">Pantetheine-phosphate adenylyltransferase</fullName>
        <shortName evidence="9">PPAT</shortName>
    </alternativeName>
</protein>
<dbReference type="EMBL" id="LS483343">
    <property type="protein sequence ID" value="SQF39622.1"/>
    <property type="molecule type" value="Genomic_DNA"/>
</dbReference>
<keyword evidence="7 9" id="KW-0173">Coenzyme A biosynthesis</keyword>
<keyword evidence="5 9" id="KW-0067">ATP-binding</keyword>
<dbReference type="STRING" id="1123303.GCA_000372425_00018"/>
<sequence length="166" mass="18744">MSDKVGLFAGSFDPVTNGHLDLIKRASLLFDKLYVGIFYNQEKQGLFDIPSRKAMLEAAVSQFDNVEVITARDSLAVSIARSLGVTQLVRGLRNAQDFEYEAKMAFFNRELAEEIETVFLLTAPEWLYVSSSGMRELIHFKVDISAYVPEAVVKEVEKKFENNPKI</sequence>
<feature type="binding site" evidence="9">
    <location>
        <position position="19"/>
    </location>
    <ligand>
        <name>ATP</name>
        <dbReference type="ChEBI" id="CHEBI:30616"/>
    </ligand>
</feature>
<feature type="site" description="Transition state stabilizer" evidence="9">
    <location>
        <position position="19"/>
    </location>
</feature>
<dbReference type="RefSeq" id="WP_018029350.1">
    <property type="nucleotide sequence ID" value="NZ_LS483343.1"/>
</dbReference>
<feature type="binding site" evidence="9">
    <location>
        <position position="76"/>
    </location>
    <ligand>
        <name>substrate</name>
    </ligand>
</feature>
<dbReference type="EC" id="2.7.7.3" evidence="9"/>
<keyword evidence="4 9" id="KW-0547">Nucleotide-binding</keyword>
<evidence type="ECO:0000259" key="10">
    <source>
        <dbReference type="Pfam" id="PF01467"/>
    </source>
</evidence>
<dbReference type="Proteomes" id="UP000249495">
    <property type="component" value="Chromosome 1"/>
</dbReference>
<feature type="domain" description="Cytidyltransferase-like" evidence="10">
    <location>
        <begin position="7"/>
        <end position="136"/>
    </location>
</feature>
<feature type="binding site" evidence="9">
    <location>
        <begin position="91"/>
        <end position="93"/>
    </location>
    <ligand>
        <name>ATP</name>
        <dbReference type="ChEBI" id="CHEBI:30616"/>
    </ligand>
</feature>
<evidence type="ECO:0000256" key="2">
    <source>
        <dbReference type="ARBA" id="ARBA00022679"/>
    </source>
</evidence>
<evidence type="ECO:0000313" key="12">
    <source>
        <dbReference type="Proteomes" id="UP000249495"/>
    </source>
</evidence>
<evidence type="ECO:0000256" key="6">
    <source>
        <dbReference type="ARBA" id="ARBA00022842"/>
    </source>
</evidence>
<evidence type="ECO:0000256" key="4">
    <source>
        <dbReference type="ARBA" id="ARBA00022741"/>
    </source>
</evidence>
<feature type="binding site" evidence="9">
    <location>
        <position position="11"/>
    </location>
    <ligand>
        <name>substrate</name>
    </ligand>
</feature>
<keyword evidence="1 9" id="KW-0963">Cytoplasm</keyword>
<comment type="cofactor">
    <cofactor evidence="9">
        <name>Mg(2+)</name>
        <dbReference type="ChEBI" id="CHEBI:18420"/>
    </cofactor>
</comment>
<organism evidence="11 12">
    <name type="scientific">Streptococcus ferus</name>
    <dbReference type="NCBI Taxonomy" id="1345"/>
    <lineage>
        <taxon>Bacteria</taxon>
        <taxon>Bacillati</taxon>
        <taxon>Bacillota</taxon>
        <taxon>Bacilli</taxon>
        <taxon>Lactobacillales</taxon>
        <taxon>Streptococcaceae</taxon>
        <taxon>Streptococcus</taxon>
    </lineage>
</organism>
<dbReference type="GO" id="GO:0015937">
    <property type="term" value="P:coenzyme A biosynthetic process"/>
    <property type="evidence" value="ECO:0007669"/>
    <property type="project" value="UniProtKB-UniRule"/>
</dbReference>
<dbReference type="GO" id="GO:0004595">
    <property type="term" value="F:pantetheine-phosphate adenylyltransferase activity"/>
    <property type="evidence" value="ECO:0007669"/>
    <property type="project" value="UniProtKB-UniRule"/>
</dbReference>
<keyword evidence="2 9" id="KW-0808">Transferase</keyword>
<dbReference type="PANTHER" id="PTHR21342">
    <property type="entry name" value="PHOSPHOPANTETHEINE ADENYLYLTRANSFERASE"/>
    <property type="match status" value="1"/>
</dbReference>
<comment type="catalytic activity">
    <reaction evidence="8 9">
        <text>(R)-4'-phosphopantetheine + ATP + H(+) = 3'-dephospho-CoA + diphosphate</text>
        <dbReference type="Rhea" id="RHEA:19801"/>
        <dbReference type="ChEBI" id="CHEBI:15378"/>
        <dbReference type="ChEBI" id="CHEBI:30616"/>
        <dbReference type="ChEBI" id="CHEBI:33019"/>
        <dbReference type="ChEBI" id="CHEBI:57328"/>
        <dbReference type="ChEBI" id="CHEBI:61723"/>
        <dbReference type="EC" id="2.7.7.3"/>
    </reaction>
</comment>
<feature type="binding site" evidence="9">
    <location>
        <begin position="11"/>
        <end position="12"/>
    </location>
    <ligand>
        <name>ATP</name>
        <dbReference type="ChEBI" id="CHEBI:30616"/>
    </ligand>
</feature>
<comment type="subcellular location">
    <subcellularLocation>
        <location evidence="9">Cytoplasm</location>
    </subcellularLocation>
</comment>
<name>A0A2X3XYU7_9STRE</name>
<keyword evidence="3 9" id="KW-0548">Nucleotidyltransferase</keyword>
<dbReference type="GO" id="GO:0005524">
    <property type="term" value="F:ATP binding"/>
    <property type="evidence" value="ECO:0007669"/>
    <property type="project" value="UniProtKB-KW"/>
</dbReference>